<evidence type="ECO:0000256" key="2">
    <source>
        <dbReference type="ARBA" id="ARBA00023242"/>
    </source>
</evidence>
<dbReference type="PANTHER" id="PTHR46457:SF1">
    <property type="entry name" value="DNA REPAIR PROTEIN RAD51 HOMOLOG 4"/>
    <property type="match status" value="1"/>
</dbReference>
<dbReference type="SUPFAM" id="SSF52540">
    <property type="entry name" value="P-loop containing nucleoside triphosphate hydrolases"/>
    <property type="match status" value="1"/>
</dbReference>
<gene>
    <name evidence="3" type="ORF">CCMP2556_LOCUS32761</name>
</gene>
<evidence type="ECO:0000256" key="1">
    <source>
        <dbReference type="ARBA" id="ARBA00004123"/>
    </source>
</evidence>
<dbReference type="Gene3D" id="3.40.50.300">
    <property type="entry name" value="P-loop containing nucleotide triphosphate hydrolases"/>
    <property type="match status" value="1"/>
</dbReference>
<reference evidence="3 4" key="1">
    <citation type="submission" date="2024-02" db="EMBL/GenBank/DDBJ databases">
        <authorList>
            <person name="Chen Y."/>
            <person name="Shah S."/>
            <person name="Dougan E. K."/>
            <person name="Thang M."/>
            <person name="Chan C."/>
        </authorList>
    </citation>
    <scope>NUCLEOTIDE SEQUENCE [LARGE SCALE GENOMIC DNA]</scope>
</reference>
<dbReference type="InterPro" id="IPR051988">
    <property type="entry name" value="HRR_RAD51_Paralog"/>
</dbReference>
<evidence type="ECO:0000313" key="3">
    <source>
        <dbReference type="EMBL" id="CAK9066680.1"/>
    </source>
</evidence>
<dbReference type="Proteomes" id="UP001642484">
    <property type="component" value="Unassembled WGS sequence"/>
</dbReference>
<comment type="subcellular location">
    <subcellularLocation>
        <location evidence="1">Nucleus</location>
    </subcellularLocation>
</comment>
<dbReference type="EMBL" id="CAXAMN010022139">
    <property type="protein sequence ID" value="CAK9066680.1"/>
    <property type="molecule type" value="Genomic_DNA"/>
</dbReference>
<accession>A0ABP0NW56</accession>
<keyword evidence="4" id="KW-1185">Reference proteome</keyword>
<dbReference type="PANTHER" id="PTHR46457">
    <property type="entry name" value="DNA REPAIR PROTEIN RAD51 HOMOLOG 4"/>
    <property type="match status" value="1"/>
</dbReference>
<dbReference type="InterPro" id="IPR027417">
    <property type="entry name" value="P-loop_NTPase"/>
</dbReference>
<evidence type="ECO:0000313" key="4">
    <source>
        <dbReference type="Proteomes" id="UP001642484"/>
    </source>
</evidence>
<proteinExistence type="predicted"/>
<organism evidence="3 4">
    <name type="scientific">Durusdinium trenchii</name>
    <dbReference type="NCBI Taxonomy" id="1381693"/>
    <lineage>
        <taxon>Eukaryota</taxon>
        <taxon>Sar</taxon>
        <taxon>Alveolata</taxon>
        <taxon>Dinophyceae</taxon>
        <taxon>Suessiales</taxon>
        <taxon>Symbiodiniaceae</taxon>
        <taxon>Durusdinium</taxon>
    </lineage>
</organism>
<comment type="caution">
    <text evidence="3">The sequence shown here is derived from an EMBL/GenBank/DDBJ whole genome shotgun (WGS) entry which is preliminary data.</text>
</comment>
<keyword evidence="2" id="KW-0539">Nucleus</keyword>
<protein>
    <submittedName>
        <fullName evidence="3">Uncharacterized protein</fullName>
    </submittedName>
</protein>
<sequence length="284" mass="30621">MAGWDECDRLLAEVMGSTAGGHGRRFAGFSAPQASSKASPPCTGEDLLFVEEEGEQVQVWPIKLGLGRLEEILSIRPGEICEVYGAPGTGKTLLGLSVSAAACCASRPVLYVTVKDPPWALAERLGSLAAARQIDEAALEHVRIYQAMNFTDFAQILAAPEIFQDKQPLVIIDGLTTLLSPFTSATSWAHRWRFAWAWRSLRHVAMPRGATARGACVLILSHTVGEGSLALGQLWTQCASRRLELKPGCLEVKMAKRGLPNAHGQQQVPSSVDFVLCDAGVLCR</sequence>
<name>A0ABP0NW56_9DINO</name>